<dbReference type="InterPro" id="IPR041583">
    <property type="entry name" value="TetR_C_31"/>
</dbReference>
<sequence length="193" mass="21463">MGSPPKGQVAYGEGRQALIVAAVSLVAREGLTKLTYRSLAKEANVTHGTIQHHFNSLDEVLEEALNYALEVTLPTITEVEDGNDFYGHLVDVMREKPDVQAFQMEMILEARHRPRLAAYVKHIYRIYHHYTAASLATMGLGEDEELTQLIQAVGDGIIFQFIAMGPEQAAKAEAQVRGFSRLMSTYVKSEARD</sequence>
<reference evidence="2" key="2">
    <citation type="submission" date="2020-02" db="EMBL/GenBank/DDBJ databases">
        <authorList>
            <person name="Matsumoto Y."/>
            <person name="Motooka D."/>
            <person name="Nakamura S."/>
        </authorList>
    </citation>
    <scope>NUCLEOTIDE SEQUENCE</scope>
    <source>
        <strain evidence="2">JCM 13671</strain>
    </source>
</reference>
<dbReference type="GO" id="GO:0003677">
    <property type="term" value="F:DNA binding"/>
    <property type="evidence" value="ECO:0007669"/>
    <property type="project" value="UniProtKB-UniRule"/>
</dbReference>
<evidence type="ECO:0000313" key="3">
    <source>
        <dbReference type="Proteomes" id="UP000466931"/>
    </source>
</evidence>
<accession>A0A7I7Y298</accession>
<dbReference type="InterPro" id="IPR009057">
    <property type="entry name" value="Homeodomain-like_sf"/>
</dbReference>
<dbReference type="PRINTS" id="PR00455">
    <property type="entry name" value="HTHTETR"/>
</dbReference>
<dbReference type="Gene3D" id="1.10.357.10">
    <property type="entry name" value="Tetracycline Repressor, domain 2"/>
    <property type="match status" value="1"/>
</dbReference>
<keyword evidence="1" id="KW-0238">DNA-binding</keyword>
<dbReference type="Proteomes" id="UP000466931">
    <property type="component" value="Chromosome"/>
</dbReference>
<organism evidence="2 3">
    <name type="scientific">Mycolicibacterium confluentis</name>
    <dbReference type="NCBI Taxonomy" id="28047"/>
    <lineage>
        <taxon>Bacteria</taxon>
        <taxon>Bacillati</taxon>
        <taxon>Actinomycetota</taxon>
        <taxon>Actinomycetes</taxon>
        <taxon>Mycobacteriales</taxon>
        <taxon>Mycobacteriaceae</taxon>
        <taxon>Mycolicibacterium</taxon>
    </lineage>
</organism>
<dbReference type="OrthoDB" id="3403733at2"/>
<evidence type="ECO:0000256" key="1">
    <source>
        <dbReference type="ARBA" id="ARBA00023125"/>
    </source>
</evidence>
<keyword evidence="3" id="KW-1185">Reference proteome</keyword>
<dbReference type="Pfam" id="PF17940">
    <property type="entry name" value="TetR_C_31"/>
    <property type="match status" value="1"/>
</dbReference>
<proteinExistence type="predicted"/>
<dbReference type="Pfam" id="PF00440">
    <property type="entry name" value="TetR_N"/>
    <property type="match status" value="1"/>
</dbReference>
<dbReference type="InterPro" id="IPR001647">
    <property type="entry name" value="HTH_TetR"/>
</dbReference>
<dbReference type="EMBL" id="AP022612">
    <property type="protein sequence ID" value="BBZ35800.1"/>
    <property type="molecule type" value="Genomic_DNA"/>
</dbReference>
<name>A0A7I7Y298_9MYCO</name>
<dbReference type="SUPFAM" id="SSF46689">
    <property type="entry name" value="Homeodomain-like"/>
    <property type="match status" value="1"/>
</dbReference>
<protein>
    <submittedName>
        <fullName evidence="2">TetR family transcriptional regulator</fullName>
    </submittedName>
</protein>
<gene>
    <name evidence="2" type="ORF">MCNF_44050</name>
</gene>
<evidence type="ECO:0000313" key="2">
    <source>
        <dbReference type="EMBL" id="BBZ35800.1"/>
    </source>
</evidence>
<reference evidence="2" key="1">
    <citation type="journal article" date="2019" name="Emerg. Microbes Infect.">
        <title>Comprehensive subspecies identification of 175 nontuberculous mycobacteria species based on 7547 genomic profiles.</title>
        <authorList>
            <person name="Matsumoto Y."/>
            <person name="Kinjo T."/>
            <person name="Motooka D."/>
            <person name="Nabeya D."/>
            <person name="Jung N."/>
            <person name="Uechi K."/>
            <person name="Horii T."/>
            <person name="Iida T."/>
            <person name="Fujita J."/>
            <person name="Nakamura S."/>
        </authorList>
    </citation>
    <scope>NUCLEOTIDE SEQUENCE [LARGE SCALE GENOMIC DNA]</scope>
    <source>
        <strain evidence="2">JCM 13671</strain>
    </source>
</reference>
<dbReference type="AlphaFoldDB" id="A0A7I7Y298"/>
<dbReference type="PROSITE" id="PS50977">
    <property type="entry name" value="HTH_TETR_2"/>
    <property type="match status" value="1"/>
</dbReference>